<dbReference type="EMBL" id="LSRX01002919">
    <property type="protein sequence ID" value="OLP75003.1"/>
    <property type="molecule type" value="Genomic_DNA"/>
</dbReference>
<keyword evidence="3" id="KW-1185">Reference proteome</keyword>
<organism evidence="2 3">
    <name type="scientific">Symbiodinium microadriaticum</name>
    <name type="common">Dinoflagellate</name>
    <name type="synonym">Zooxanthella microadriatica</name>
    <dbReference type="NCBI Taxonomy" id="2951"/>
    <lineage>
        <taxon>Eukaryota</taxon>
        <taxon>Sar</taxon>
        <taxon>Alveolata</taxon>
        <taxon>Dinophyceae</taxon>
        <taxon>Suessiales</taxon>
        <taxon>Symbiodiniaceae</taxon>
        <taxon>Symbiodinium</taxon>
    </lineage>
</organism>
<feature type="compositionally biased region" description="Basic and acidic residues" evidence="1">
    <location>
        <begin position="42"/>
        <end position="75"/>
    </location>
</feature>
<evidence type="ECO:0000313" key="3">
    <source>
        <dbReference type="Proteomes" id="UP000186817"/>
    </source>
</evidence>
<sequence length="129" mass="14096">ALQDGNEEEPAGRKRPAGKATKAKRKTKKEEEELPEAPEYNPLDKAEKNRPAADRRTPAGRKGLDEVTAKPEVRKPSVMPVQAPKFKANSWEAEVGELVDQISLAVRTTLLPVLPTARVDGYVTANPMG</sequence>
<reference evidence="2 3" key="1">
    <citation type="submission" date="2016-02" db="EMBL/GenBank/DDBJ databases">
        <title>Genome analysis of coral dinoflagellate symbionts highlights evolutionary adaptations to a symbiotic lifestyle.</title>
        <authorList>
            <person name="Aranda M."/>
            <person name="Li Y."/>
            <person name="Liew Y.J."/>
            <person name="Baumgarten S."/>
            <person name="Simakov O."/>
            <person name="Wilson M."/>
            <person name="Piel J."/>
            <person name="Ashoor H."/>
            <person name="Bougouffa S."/>
            <person name="Bajic V.B."/>
            <person name="Ryu T."/>
            <person name="Ravasi T."/>
            <person name="Bayer T."/>
            <person name="Micklem G."/>
            <person name="Kim H."/>
            <person name="Bhak J."/>
            <person name="Lajeunesse T.C."/>
            <person name="Voolstra C.R."/>
        </authorList>
    </citation>
    <scope>NUCLEOTIDE SEQUENCE [LARGE SCALE GENOMIC DNA]</scope>
    <source>
        <strain evidence="2 3">CCMP2467</strain>
    </source>
</reference>
<evidence type="ECO:0000313" key="2">
    <source>
        <dbReference type="EMBL" id="OLP75003.1"/>
    </source>
</evidence>
<gene>
    <name evidence="2" type="ORF">AK812_SmicGene45285</name>
</gene>
<protein>
    <submittedName>
        <fullName evidence="2">Uncharacterized protein</fullName>
    </submittedName>
</protein>
<feature type="region of interest" description="Disordered" evidence="1">
    <location>
        <begin position="1"/>
        <end position="78"/>
    </location>
</feature>
<accession>A0A1Q9BWB9</accession>
<proteinExistence type="predicted"/>
<dbReference type="Proteomes" id="UP000186817">
    <property type="component" value="Unassembled WGS sequence"/>
</dbReference>
<comment type="caution">
    <text evidence="2">The sequence shown here is derived from an EMBL/GenBank/DDBJ whole genome shotgun (WGS) entry which is preliminary data.</text>
</comment>
<evidence type="ECO:0000256" key="1">
    <source>
        <dbReference type="SAM" id="MobiDB-lite"/>
    </source>
</evidence>
<feature type="compositionally biased region" description="Basic residues" evidence="1">
    <location>
        <begin position="13"/>
        <end position="27"/>
    </location>
</feature>
<feature type="non-terminal residue" evidence="2">
    <location>
        <position position="1"/>
    </location>
</feature>
<name>A0A1Q9BWB9_SYMMI</name>
<feature type="non-terminal residue" evidence="2">
    <location>
        <position position="129"/>
    </location>
</feature>
<dbReference type="AlphaFoldDB" id="A0A1Q9BWB9"/>